<organism evidence="1 2">
    <name type="scientific">Dermacoccus nishinomiyaensis</name>
    <dbReference type="NCBI Taxonomy" id="1274"/>
    <lineage>
        <taxon>Bacteria</taxon>
        <taxon>Bacillati</taxon>
        <taxon>Actinomycetota</taxon>
        <taxon>Actinomycetes</taxon>
        <taxon>Micrococcales</taxon>
        <taxon>Dermacoccaceae</taxon>
        <taxon>Dermacoccus</taxon>
    </lineage>
</organism>
<keyword evidence="2" id="KW-1185">Reference proteome</keyword>
<reference evidence="1 2" key="1">
    <citation type="submission" date="2014-07" db="EMBL/GenBank/DDBJ databases">
        <title>Genome Sequencing of Dermacoccus nishinomiyaensis.</title>
        <authorList>
            <person name="Hong K.W."/>
            <person name="Chan K.G."/>
        </authorList>
    </citation>
    <scope>NUCLEOTIDE SEQUENCE [LARGE SCALE GENOMIC DNA]</scope>
    <source>
        <strain evidence="1 2">M25</strain>
    </source>
</reference>
<dbReference type="EMBL" id="CP008889">
    <property type="protein sequence ID" value="AIF41510.1"/>
    <property type="molecule type" value="Genomic_DNA"/>
</dbReference>
<protein>
    <submittedName>
        <fullName evidence="1">Uncharacterized protein</fullName>
    </submittedName>
</protein>
<gene>
    <name evidence="1" type="ORF">HX89_11845</name>
</gene>
<dbReference type="Pfam" id="PF10724">
    <property type="entry name" value="DUF2516"/>
    <property type="match status" value="1"/>
</dbReference>
<proteinExistence type="predicted"/>
<dbReference type="Proteomes" id="UP000027986">
    <property type="component" value="Chromosome"/>
</dbReference>
<dbReference type="GeneID" id="41841773"/>
<dbReference type="eggNOG" id="ENOG5030RB3">
    <property type="taxonomic scope" value="Bacteria"/>
</dbReference>
<dbReference type="OrthoDB" id="4774469at2"/>
<sequence>MEVISQIQAYAMVALGVIVLGVEIFALIEAARGSAIMYQVHGKLSKPAWLAITAVAVLLGFISLLRPVSLPGIIGIVAAGVFLADVRPIVRPNKPNSNGPYGPW</sequence>
<dbReference type="RefSeq" id="WP_006946484.1">
    <property type="nucleotide sequence ID" value="NZ_CAKZHM010000134.1"/>
</dbReference>
<name>A0A075JI43_9MICO</name>
<accession>A0A075JI43</accession>
<evidence type="ECO:0000313" key="2">
    <source>
        <dbReference type="Proteomes" id="UP000027986"/>
    </source>
</evidence>
<evidence type="ECO:0000313" key="1">
    <source>
        <dbReference type="EMBL" id="AIF41510.1"/>
    </source>
</evidence>
<dbReference type="HOGENOM" id="CLU_135072_3_0_11"/>
<dbReference type="STRING" id="1274.HX89_11845"/>
<dbReference type="InterPro" id="IPR019662">
    <property type="entry name" value="DUF2516"/>
</dbReference>
<dbReference type="KEGG" id="dni:HX89_11845"/>
<dbReference type="AlphaFoldDB" id="A0A075JI43"/>